<dbReference type="OrthoDB" id="431378at2759"/>
<feature type="domain" description="Calponin-homology (CH)" evidence="7">
    <location>
        <begin position="410"/>
        <end position="520"/>
    </location>
</feature>
<evidence type="ECO:0000256" key="5">
    <source>
        <dbReference type="ARBA" id="ARBA00073963"/>
    </source>
</evidence>
<dbReference type="SMART" id="SM00033">
    <property type="entry name" value="CH"/>
    <property type="match status" value="4"/>
</dbReference>
<dbReference type="FunFam" id="1.10.418.10:FF:000042">
    <property type="entry name" value="Fimbrin, putative"/>
    <property type="match status" value="1"/>
</dbReference>
<feature type="domain" description="Calponin-homology (CH)" evidence="7">
    <location>
        <begin position="535"/>
        <end position="643"/>
    </location>
</feature>
<proteinExistence type="predicted"/>
<dbReference type="InterPro" id="IPR001715">
    <property type="entry name" value="CH_dom"/>
</dbReference>
<evidence type="ECO:0000259" key="7">
    <source>
        <dbReference type="PROSITE" id="PS50021"/>
    </source>
</evidence>
<dbReference type="GO" id="GO:0051015">
    <property type="term" value="F:actin filament binding"/>
    <property type="evidence" value="ECO:0007669"/>
    <property type="project" value="InterPro"/>
</dbReference>
<dbReference type="InterPro" id="IPR036872">
    <property type="entry name" value="CH_dom_sf"/>
</dbReference>
<evidence type="ECO:0000313" key="8">
    <source>
        <dbReference type="EMBL" id="CAG8288023.1"/>
    </source>
</evidence>
<dbReference type="Pfam" id="PF00307">
    <property type="entry name" value="CH"/>
    <property type="match status" value="4"/>
</dbReference>
<dbReference type="Proteomes" id="UP001153618">
    <property type="component" value="Unassembled WGS sequence"/>
</dbReference>
<dbReference type="GO" id="GO:0110009">
    <property type="term" value="P:formin-nucleated actin cable organization"/>
    <property type="evidence" value="ECO:0007669"/>
    <property type="project" value="UniProtKB-ARBA"/>
</dbReference>
<keyword evidence="9" id="KW-1185">Reference proteome</keyword>
<sequence length="855" mass="94849">MNALKLQKRFPQLDQGAIFSLQDAFNRLDVEDRGYLDESTAIKAAQQSERQPYDVVRAALKDVELDSSRRVELEDYVDLVAKLRTAPSGGAPASTPAAVIQGAGAGTGASRHVSKGSVGGRIHVQGSSSNVTHTINEDERTEFTRHINAVLAGDADIGDSLPFPTDTFEMFDKCKDGLVLAKLINDSVPDTIDERVLNKAGKKIKQLNAFHMTENNNIVINSAKGIGCSVVNIGSGDIIEVREHLILGLIWQIIRRGLLGKIDIKLHPELYRLLDEDETLEQFLRLPPEQILLRWFNYHLKNAKWDRRVTNFSTDVKDGENYTVLLNQLAPDVCSRGPLQTQDLLDRAEQVLKNADSLDCRKFLTPASLVAGNPKLNLAFVANLFNTHPGLDPITEEEKLEVEDFDAEGEREARVFTLWLNSLDVQPAVNSLFDDLRDGFVLLQAYDKVIPGSVNWRHVNKPPASGGELMRFKAVENTNYSIELGKFNGFSLVGVQGADITDGQRTLTLGLVWQLMRRDITNTLSALAQRLGKREITDTEMIKWANDMSSSGGRSSTIRSFKDKSIGSGVFLLDVLCGMKSSYVDYDLVTPGRTDEEAYANAKLSISIARKMGATIWLVPEDICQVRSRLVTTFIVRLEAEQPEQPVQPTQSAESAHPAQDVSDVTEVEMGGTQPEQDTTTSDAQELAAPAPAPTKKNAGINFLDHFLQFLYTRDYTIPETATGISEADKTEENMLHHARTYTLAEKLGLPALKSLAHGKIHKIKGTPAAELAYARYVYTHTPADDTNIRKPVASHWANQSHVLRHEVGDDFQKLCIEVPQFSFDVLSIILDRKERSSAQDDIKGSARKRTRREI</sequence>
<dbReference type="InterPro" id="IPR001589">
    <property type="entry name" value="Actinin_actin-bd_CS"/>
</dbReference>
<dbReference type="PANTHER" id="PTHR19961:SF18">
    <property type="entry name" value="FI19014P1"/>
    <property type="match status" value="1"/>
</dbReference>
<dbReference type="FunFam" id="1.10.418.10:FF:000016">
    <property type="entry name" value="Probable fimbrin"/>
    <property type="match status" value="1"/>
</dbReference>
<feature type="domain" description="Calponin-homology (CH)" evidence="7">
    <location>
        <begin position="286"/>
        <end position="389"/>
    </location>
</feature>
<dbReference type="PROSITE" id="PS50021">
    <property type="entry name" value="CH"/>
    <property type="match status" value="4"/>
</dbReference>
<dbReference type="PROSITE" id="PS00020">
    <property type="entry name" value="ACTININ_2"/>
    <property type="match status" value="1"/>
</dbReference>
<dbReference type="GO" id="GO:0051017">
    <property type="term" value="P:actin filament bundle assembly"/>
    <property type="evidence" value="ECO:0007669"/>
    <property type="project" value="InterPro"/>
</dbReference>
<evidence type="ECO:0000256" key="6">
    <source>
        <dbReference type="SAM" id="MobiDB-lite"/>
    </source>
</evidence>
<evidence type="ECO:0000256" key="1">
    <source>
        <dbReference type="ARBA" id="ARBA00022723"/>
    </source>
</evidence>
<comment type="caution">
    <text evidence="8">The sequence shown here is derived from an EMBL/GenBank/DDBJ whole genome shotgun (WGS) entry which is preliminary data.</text>
</comment>
<dbReference type="EMBL" id="CAJVOS010000093">
    <property type="protein sequence ID" value="CAG8288023.1"/>
    <property type="molecule type" value="Genomic_DNA"/>
</dbReference>
<name>A0A9W4IJH1_PENOL</name>
<dbReference type="SUPFAM" id="SSF47576">
    <property type="entry name" value="Calponin-homology domain, CH-domain"/>
    <property type="match status" value="1"/>
</dbReference>
<dbReference type="GO" id="GO:0030479">
    <property type="term" value="C:actin cortical patch"/>
    <property type="evidence" value="ECO:0007669"/>
    <property type="project" value="UniProtKB-ARBA"/>
</dbReference>
<feature type="compositionally biased region" description="Polar residues" evidence="6">
    <location>
        <begin position="645"/>
        <end position="654"/>
    </location>
</feature>
<evidence type="ECO:0000256" key="3">
    <source>
        <dbReference type="ARBA" id="ARBA00022837"/>
    </source>
</evidence>
<evidence type="ECO:0000313" key="9">
    <source>
        <dbReference type="Proteomes" id="UP001153618"/>
    </source>
</evidence>
<dbReference type="GO" id="GO:0051639">
    <property type="term" value="P:actin filament network formation"/>
    <property type="evidence" value="ECO:0007669"/>
    <property type="project" value="TreeGrafter"/>
</dbReference>
<dbReference type="PANTHER" id="PTHR19961">
    <property type="entry name" value="FIMBRIN/PLASTIN"/>
    <property type="match status" value="1"/>
</dbReference>
<dbReference type="Gene3D" id="1.10.418.10">
    <property type="entry name" value="Calponin-like domain"/>
    <property type="match status" value="4"/>
</dbReference>
<feature type="domain" description="Calponin-homology (CH)" evidence="7">
    <location>
        <begin position="137"/>
        <end position="258"/>
    </location>
</feature>
<dbReference type="CDD" id="cd21297">
    <property type="entry name" value="CH_FIMB_rpt2"/>
    <property type="match status" value="1"/>
</dbReference>
<protein>
    <recommendedName>
        <fullName evidence="5">Fimbrin</fullName>
    </recommendedName>
</protein>
<dbReference type="CDD" id="cd21300">
    <property type="entry name" value="CH_FIMB_rpt3"/>
    <property type="match status" value="1"/>
</dbReference>
<dbReference type="FunFam" id="1.10.418.10:FF:000027">
    <property type="entry name" value="Probable fimbrin"/>
    <property type="match status" value="1"/>
</dbReference>
<keyword evidence="2" id="KW-0677">Repeat</keyword>
<organism evidence="8 9">
    <name type="scientific">Penicillium olsonii</name>
    <dbReference type="NCBI Taxonomy" id="99116"/>
    <lineage>
        <taxon>Eukaryota</taxon>
        <taxon>Fungi</taxon>
        <taxon>Dikarya</taxon>
        <taxon>Ascomycota</taxon>
        <taxon>Pezizomycotina</taxon>
        <taxon>Eurotiomycetes</taxon>
        <taxon>Eurotiomycetidae</taxon>
        <taxon>Eurotiales</taxon>
        <taxon>Aspergillaceae</taxon>
        <taxon>Penicillium</taxon>
    </lineage>
</organism>
<feature type="compositionally biased region" description="Polar residues" evidence="6">
    <location>
        <begin position="674"/>
        <end position="684"/>
    </location>
</feature>
<dbReference type="CDD" id="cd21294">
    <property type="entry name" value="CH_FIMB_rpt1"/>
    <property type="match status" value="1"/>
</dbReference>
<keyword evidence="1" id="KW-0479">Metal-binding</keyword>
<dbReference type="CDD" id="cd21303">
    <property type="entry name" value="CH_FIMB_rpt4"/>
    <property type="match status" value="1"/>
</dbReference>
<dbReference type="GO" id="GO:0046872">
    <property type="term" value="F:metal ion binding"/>
    <property type="evidence" value="ECO:0007669"/>
    <property type="project" value="UniProtKB-KW"/>
</dbReference>
<evidence type="ECO:0000256" key="2">
    <source>
        <dbReference type="ARBA" id="ARBA00022737"/>
    </source>
</evidence>
<gene>
    <name evidence="8" type="ORF">POLS_LOCUS9624</name>
</gene>
<reference evidence="8" key="1">
    <citation type="submission" date="2021-07" db="EMBL/GenBank/DDBJ databases">
        <authorList>
            <person name="Branca A.L. A."/>
        </authorList>
    </citation>
    <scope>NUCLEOTIDE SEQUENCE</scope>
</reference>
<keyword evidence="3" id="KW-0106">Calcium</keyword>
<dbReference type="GO" id="GO:0005884">
    <property type="term" value="C:actin filament"/>
    <property type="evidence" value="ECO:0007669"/>
    <property type="project" value="TreeGrafter"/>
</dbReference>
<accession>A0A9W4IJH1</accession>
<dbReference type="PROSITE" id="PS00019">
    <property type="entry name" value="ACTININ_1"/>
    <property type="match status" value="1"/>
</dbReference>
<dbReference type="SUPFAM" id="SSF47473">
    <property type="entry name" value="EF-hand"/>
    <property type="match status" value="1"/>
</dbReference>
<dbReference type="InterPro" id="IPR039959">
    <property type="entry name" value="Fimbrin/Plastin"/>
</dbReference>
<evidence type="ECO:0000256" key="4">
    <source>
        <dbReference type="ARBA" id="ARBA00023203"/>
    </source>
</evidence>
<dbReference type="FunFam" id="1.10.418.10:FF:000010">
    <property type="entry name" value="Plastin-3 isoform 1"/>
    <property type="match status" value="1"/>
</dbReference>
<feature type="region of interest" description="Disordered" evidence="6">
    <location>
        <begin position="642"/>
        <end position="695"/>
    </location>
</feature>
<keyword evidence="4" id="KW-0009">Actin-binding</keyword>
<dbReference type="GO" id="GO:0032432">
    <property type="term" value="C:actin filament bundle"/>
    <property type="evidence" value="ECO:0007669"/>
    <property type="project" value="TreeGrafter"/>
</dbReference>
<dbReference type="AlphaFoldDB" id="A0A9W4IJH1"/>
<dbReference type="InterPro" id="IPR011992">
    <property type="entry name" value="EF-hand-dom_pair"/>
</dbReference>